<dbReference type="AlphaFoldDB" id="A0AAN7PHF5"/>
<protein>
    <submittedName>
        <fullName evidence="2">Uncharacterized protein</fullName>
    </submittedName>
</protein>
<dbReference type="EMBL" id="JAUNZN010000001">
    <property type="protein sequence ID" value="KAK4831292.1"/>
    <property type="molecule type" value="Genomic_DNA"/>
</dbReference>
<comment type="caution">
    <text evidence="2">The sequence shown here is derived from an EMBL/GenBank/DDBJ whole genome shotgun (WGS) entry which is preliminary data.</text>
</comment>
<dbReference type="GO" id="GO:0000775">
    <property type="term" value="C:chromosome, centromeric region"/>
    <property type="evidence" value="ECO:0007669"/>
    <property type="project" value="TreeGrafter"/>
</dbReference>
<evidence type="ECO:0000313" key="2">
    <source>
        <dbReference type="EMBL" id="KAK4831292.1"/>
    </source>
</evidence>
<dbReference type="PANTHER" id="PTHR15992">
    <property type="entry name" value="HOLLIDAY JUNCTION RECOGNITION PROTEIN"/>
    <property type="match status" value="1"/>
</dbReference>
<proteinExistence type="predicted"/>
<evidence type="ECO:0000313" key="3">
    <source>
        <dbReference type="Proteomes" id="UP001333110"/>
    </source>
</evidence>
<dbReference type="GO" id="GO:0042393">
    <property type="term" value="F:histone binding"/>
    <property type="evidence" value="ECO:0007669"/>
    <property type="project" value="TreeGrafter"/>
</dbReference>
<reference evidence="2 3" key="1">
    <citation type="journal article" date="2023" name="J. Hered.">
        <title>Chromosome-level genome of the wood stork (Mycteria americana) provides insight into avian chromosome evolution.</title>
        <authorList>
            <person name="Flamio R. Jr."/>
            <person name="Ramstad K.M."/>
        </authorList>
    </citation>
    <scope>NUCLEOTIDE SEQUENCE [LARGE SCALE GENOMIC DNA]</scope>
    <source>
        <strain evidence="2">JAX WOST 10</strain>
    </source>
</reference>
<dbReference type="GO" id="GO:0034080">
    <property type="term" value="P:CENP-A containing chromatin assembly"/>
    <property type="evidence" value="ECO:0007669"/>
    <property type="project" value="TreeGrafter"/>
</dbReference>
<gene>
    <name evidence="2" type="ORF">QYF61_016762</name>
</gene>
<feature type="region of interest" description="Disordered" evidence="1">
    <location>
        <begin position="100"/>
        <end position="119"/>
    </location>
</feature>
<dbReference type="Gene3D" id="6.10.250.2320">
    <property type="match status" value="1"/>
</dbReference>
<feature type="region of interest" description="Disordered" evidence="1">
    <location>
        <begin position="785"/>
        <end position="809"/>
    </location>
</feature>
<name>A0AAN7PHF5_MYCAM</name>
<evidence type="ECO:0000256" key="1">
    <source>
        <dbReference type="SAM" id="MobiDB-lite"/>
    </source>
</evidence>
<dbReference type="Proteomes" id="UP001333110">
    <property type="component" value="Unassembled WGS sequence"/>
</dbReference>
<keyword evidence="3" id="KW-1185">Reference proteome</keyword>
<sequence length="809" mass="92383">MAFDLDERLRQSNARFMASIHRIMEQYNHPFEDDLLISMDTLTYDTPDGPKKWEEVSTKKLKKWRKEVLECNRGNQWNADMSKQQTSDFGDGCSTIHQESAENSHVDTSDIDEESDADTVSVRRKLEDMHFQRDIEVLERVQRRARKLVKGLEHKSDEERLRELGLFSLEKRRLRGDLPALFNYLKGGCREVGVSLFSQNLYVDDGKIQEKVKVQVDVIVQEDARKIPKWITLAPQGSSEGLYLASPVRELIGNQAAVRRMKVKLSNECSSSRPPQLQFSDVLISPNKITIPRHQPSPEQNKTCYDIILEEYQSADEECSWSNVTLADLYPAMVEILTRLMTKQSRRQELKYMFEHLRHKRKRSRRPKLNVIVDKIRGFRPLKLKQAQPSICSSRSEDSQNQTFGNENRELCDDKCSINNLSDLVPYSYSDTNEIKMDCSDSSLEHHLVSGKGQKVSKQTVFPDVMARMAETVLADDELQTVSLKNSKCKESEKLAYQCSLETCFITSTASSGSTVPHLVKESKTQKNYFPCYDASELCSSTCSSYGNSNTFTPVTNCSFARPSNTLLINPEKIISERLISFQHKHSFSSLSMKQSPSKMPQKYEDAFEELYYKLCSKEIQKPSTLTRPLSNSQNLEEKGTLVKSNLSDSVRSDTHYDREFDKIYEQLCSEAVPKLPGFQRALNFRKYGGIQMSETVKALVNSPVRTLSAIPRVKRLRNFQNDLLCSPVKRLKNIPERYFPSTKCQQISYGKNVNLQTVGMDFLSTYSSSNPSFFDSNNCQSQDSGFHASSDKTSLGIPGTSLQDMDEL</sequence>
<organism evidence="2 3">
    <name type="scientific">Mycteria americana</name>
    <name type="common">Wood stork</name>
    <dbReference type="NCBI Taxonomy" id="33587"/>
    <lineage>
        <taxon>Eukaryota</taxon>
        <taxon>Metazoa</taxon>
        <taxon>Chordata</taxon>
        <taxon>Craniata</taxon>
        <taxon>Vertebrata</taxon>
        <taxon>Euteleostomi</taxon>
        <taxon>Archelosauria</taxon>
        <taxon>Archosauria</taxon>
        <taxon>Dinosauria</taxon>
        <taxon>Saurischia</taxon>
        <taxon>Theropoda</taxon>
        <taxon>Coelurosauria</taxon>
        <taxon>Aves</taxon>
        <taxon>Neognathae</taxon>
        <taxon>Neoaves</taxon>
        <taxon>Aequornithes</taxon>
        <taxon>Ciconiiformes</taxon>
        <taxon>Ciconiidae</taxon>
        <taxon>Mycteria</taxon>
    </lineage>
</organism>
<accession>A0AAN7PHF5</accession>
<dbReference type="PANTHER" id="PTHR15992:SF5">
    <property type="entry name" value="HOLLIDAY JUNCTION RECOGNITION PROTEIN"/>
    <property type="match status" value="1"/>
</dbReference>